<name>A0A810LE01_9ACTN</name>
<dbReference type="OrthoDB" id="3618826at2"/>
<evidence type="ECO:0000313" key="2">
    <source>
        <dbReference type="Proteomes" id="UP000680750"/>
    </source>
</evidence>
<sequence length="145" mass="16092">MGASGWDYFVAYQPDLNEALRALRDKVLAEGDYWWAVPGKPASAYGNRPRSFAELFADEGVQTDGTHSILDMDHVLADGEDPDYGTVQPVTDDEALQYAGTKTLTREHVAAIDDLVTRRWFGRCAILHDASGTPNEIYFWGYSGD</sequence>
<evidence type="ECO:0000313" key="1">
    <source>
        <dbReference type="EMBL" id="BCJ32446.1"/>
    </source>
</evidence>
<dbReference type="RefSeq" id="WP_030445094.1">
    <property type="nucleotide sequence ID" value="NZ_AP023354.1"/>
</dbReference>
<reference evidence="1" key="1">
    <citation type="submission" date="2020-08" db="EMBL/GenBank/DDBJ databases">
        <title>Whole genome shotgun sequence of Actinocatenispora sera NBRC 101916.</title>
        <authorList>
            <person name="Komaki H."/>
            <person name="Tamura T."/>
        </authorList>
    </citation>
    <scope>NUCLEOTIDE SEQUENCE</scope>
    <source>
        <strain evidence="1">NBRC 101916</strain>
    </source>
</reference>
<dbReference type="Proteomes" id="UP000680750">
    <property type="component" value="Chromosome"/>
</dbReference>
<proteinExistence type="predicted"/>
<accession>A0A810LE01</accession>
<organism evidence="1 2">
    <name type="scientific">Actinocatenispora sera</name>
    <dbReference type="NCBI Taxonomy" id="390989"/>
    <lineage>
        <taxon>Bacteria</taxon>
        <taxon>Bacillati</taxon>
        <taxon>Actinomycetota</taxon>
        <taxon>Actinomycetes</taxon>
        <taxon>Micromonosporales</taxon>
        <taxon>Micromonosporaceae</taxon>
        <taxon>Actinocatenispora</taxon>
    </lineage>
</organism>
<keyword evidence="2" id="KW-1185">Reference proteome</keyword>
<gene>
    <name evidence="1" type="ORF">Asera_65540</name>
</gene>
<dbReference type="AlphaFoldDB" id="A0A810LE01"/>
<dbReference type="EMBL" id="AP023354">
    <property type="protein sequence ID" value="BCJ32446.1"/>
    <property type="molecule type" value="Genomic_DNA"/>
</dbReference>
<protein>
    <submittedName>
        <fullName evidence="1">Uncharacterized protein</fullName>
    </submittedName>
</protein>
<dbReference type="KEGG" id="aser:Asera_65540"/>